<name>A0A0F9K4F6_9ZZZZ</name>
<sequence length="491" mass="57008">MTEKEDITKLASAAFMNLGYNITSSNPWSSEDIDKMESMDLKEFQKVVTACRFFYKKDSIVSTVINKMIDIGITELIFEKRNLSNNEINIINSLKYPLEEFAEEMALEYLISGLVIPEIKYAVERRDILKSKKIKKFANLTLPVSMWLRDPATIKINTTFLTDRPSYFIIVPPELIFFIMNKGKYPDGTIDKKLWLELKALYPEFVSKILAGEKEILLENDLIVRRRYLTDSPYPIPFLYSAIEPLKHKRNLRRMDYSIASRVISAIQLFRLGDKDFPVTEDQGDTQFDSIRDQMTWRNTGGRDIERIFQLFANHTLQIDWIFPPIEALLDEKKYISVNQDIIFSMGFPRILITGETERTGSSDPEFATISPVRTINHFRRKILVIINEIIDGIFIENRLKGKTIMSFKDINLVRFENFVESISKLYSTGNLSRKSYAEVFGYVLSEELEERKSEKEQLKKLGLEEFEAQPFSPTAPSQPQKKVNVNPQKK</sequence>
<gene>
    <name evidence="2" type="ORF">LCGC14_1449930</name>
</gene>
<comment type="caution">
    <text evidence="2">The sequence shown here is derived from an EMBL/GenBank/DDBJ whole genome shotgun (WGS) entry which is preliminary data.</text>
</comment>
<dbReference type="EMBL" id="LAZR01009974">
    <property type="protein sequence ID" value="KKM69526.1"/>
    <property type="molecule type" value="Genomic_DNA"/>
</dbReference>
<protein>
    <submittedName>
        <fullName evidence="2">Uncharacterized protein</fullName>
    </submittedName>
</protein>
<organism evidence="2">
    <name type="scientific">marine sediment metagenome</name>
    <dbReference type="NCBI Taxonomy" id="412755"/>
    <lineage>
        <taxon>unclassified sequences</taxon>
        <taxon>metagenomes</taxon>
        <taxon>ecological metagenomes</taxon>
    </lineage>
</organism>
<feature type="region of interest" description="Disordered" evidence="1">
    <location>
        <begin position="468"/>
        <end position="491"/>
    </location>
</feature>
<reference evidence="2" key="1">
    <citation type="journal article" date="2015" name="Nature">
        <title>Complex archaea that bridge the gap between prokaryotes and eukaryotes.</title>
        <authorList>
            <person name="Spang A."/>
            <person name="Saw J.H."/>
            <person name="Jorgensen S.L."/>
            <person name="Zaremba-Niedzwiedzka K."/>
            <person name="Martijn J."/>
            <person name="Lind A.E."/>
            <person name="van Eijk R."/>
            <person name="Schleper C."/>
            <person name="Guy L."/>
            <person name="Ettema T.J."/>
        </authorList>
    </citation>
    <scope>NUCLEOTIDE SEQUENCE</scope>
</reference>
<evidence type="ECO:0000313" key="2">
    <source>
        <dbReference type="EMBL" id="KKM69526.1"/>
    </source>
</evidence>
<dbReference type="AlphaFoldDB" id="A0A0F9K4F6"/>
<feature type="compositionally biased region" description="Polar residues" evidence="1">
    <location>
        <begin position="472"/>
        <end position="491"/>
    </location>
</feature>
<evidence type="ECO:0000256" key="1">
    <source>
        <dbReference type="SAM" id="MobiDB-lite"/>
    </source>
</evidence>
<accession>A0A0F9K4F6</accession>
<proteinExistence type="predicted"/>